<dbReference type="AlphaFoldDB" id="A0A1I3ET95"/>
<dbReference type="GO" id="GO:0003700">
    <property type="term" value="F:DNA-binding transcription factor activity"/>
    <property type="evidence" value="ECO:0007669"/>
    <property type="project" value="InterPro"/>
</dbReference>
<dbReference type="Pfam" id="PF00126">
    <property type="entry name" value="HTH_1"/>
    <property type="match status" value="1"/>
</dbReference>
<dbReference type="InterPro" id="IPR036390">
    <property type="entry name" value="WH_DNA-bd_sf"/>
</dbReference>
<dbReference type="SUPFAM" id="SSF53850">
    <property type="entry name" value="Periplasmic binding protein-like II"/>
    <property type="match status" value="1"/>
</dbReference>
<dbReference type="PANTHER" id="PTHR30537">
    <property type="entry name" value="HTH-TYPE TRANSCRIPTIONAL REGULATOR"/>
    <property type="match status" value="1"/>
</dbReference>
<dbReference type="GO" id="GO:0043565">
    <property type="term" value="F:sequence-specific DNA binding"/>
    <property type="evidence" value="ECO:0007669"/>
    <property type="project" value="TreeGrafter"/>
</dbReference>
<dbReference type="OrthoDB" id="8954631at2"/>
<evidence type="ECO:0000313" key="7">
    <source>
        <dbReference type="Proteomes" id="UP000199548"/>
    </source>
</evidence>
<dbReference type="InterPro" id="IPR036388">
    <property type="entry name" value="WH-like_DNA-bd_sf"/>
</dbReference>
<evidence type="ECO:0000256" key="1">
    <source>
        <dbReference type="ARBA" id="ARBA00009437"/>
    </source>
</evidence>
<proteinExistence type="inferred from homology"/>
<evidence type="ECO:0000313" key="6">
    <source>
        <dbReference type="EMBL" id="SFI02080.1"/>
    </source>
</evidence>
<dbReference type="InterPro" id="IPR058163">
    <property type="entry name" value="LysR-type_TF_proteobact-type"/>
</dbReference>
<accession>A0A1I3ET95</accession>
<dbReference type="Proteomes" id="UP000199548">
    <property type="component" value="Unassembled WGS sequence"/>
</dbReference>
<dbReference type="PANTHER" id="PTHR30537:SF5">
    <property type="entry name" value="HTH-TYPE TRANSCRIPTIONAL ACTIVATOR TTDR-RELATED"/>
    <property type="match status" value="1"/>
</dbReference>
<dbReference type="STRING" id="420953.SAMN05192543_1011075"/>
<dbReference type="PROSITE" id="PS50931">
    <property type="entry name" value="HTH_LYSR"/>
    <property type="match status" value="1"/>
</dbReference>
<dbReference type="Gene3D" id="3.40.190.290">
    <property type="match status" value="1"/>
</dbReference>
<dbReference type="InterPro" id="IPR005119">
    <property type="entry name" value="LysR_subst-bd"/>
</dbReference>
<dbReference type="Pfam" id="PF03466">
    <property type="entry name" value="LysR_substrate"/>
    <property type="match status" value="1"/>
</dbReference>
<dbReference type="EMBL" id="FOQU01000001">
    <property type="protein sequence ID" value="SFI02080.1"/>
    <property type="molecule type" value="Genomic_DNA"/>
</dbReference>
<dbReference type="SUPFAM" id="SSF46785">
    <property type="entry name" value="Winged helix' DNA-binding domain"/>
    <property type="match status" value="1"/>
</dbReference>
<keyword evidence="3" id="KW-0238">DNA-binding</keyword>
<reference evidence="6 7" key="1">
    <citation type="submission" date="2016-10" db="EMBL/GenBank/DDBJ databases">
        <authorList>
            <person name="de Groot N.N."/>
        </authorList>
    </citation>
    <scope>NUCLEOTIDE SEQUENCE [LARGE SCALE GENOMIC DNA]</scope>
    <source>
        <strain evidence="6 7">LMG 23650</strain>
    </source>
</reference>
<dbReference type="Gene3D" id="1.10.10.10">
    <property type="entry name" value="Winged helix-like DNA-binding domain superfamily/Winged helix DNA-binding domain"/>
    <property type="match status" value="1"/>
</dbReference>
<name>A0A1I3ET95_9BURK</name>
<evidence type="ECO:0000259" key="5">
    <source>
        <dbReference type="PROSITE" id="PS50931"/>
    </source>
</evidence>
<keyword evidence="4" id="KW-0804">Transcription</keyword>
<organism evidence="6 7">
    <name type="scientific">Paraburkholderia megapolitana</name>
    <dbReference type="NCBI Taxonomy" id="420953"/>
    <lineage>
        <taxon>Bacteria</taxon>
        <taxon>Pseudomonadati</taxon>
        <taxon>Pseudomonadota</taxon>
        <taxon>Betaproteobacteria</taxon>
        <taxon>Burkholderiales</taxon>
        <taxon>Burkholderiaceae</taxon>
        <taxon>Paraburkholderia</taxon>
    </lineage>
</organism>
<dbReference type="RefSeq" id="WP_091008416.1">
    <property type="nucleotide sequence ID" value="NZ_CP041743.1"/>
</dbReference>
<feature type="domain" description="HTH lysR-type" evidence="5">
    <location>
        <begin position="1"/>
        <end position="59"/>
    </location>
</feature>
<evidence type="ECO:0000256" key="2">
    <source>
        <dbReference type="ARBA" id="ARBA00023015"/>
    </source>
</evidence>
<keyword evidence="7" id="KW-1185">Reference proteome</keyword>
<dbReference type="GO" id="GO:0006351">
    <property type="term" value="P:DNA-templated transcription"/>
    <property type="evidence" value="ECO:0007669"/>
    <property type="project" value="TreeGrafter"/>
</dbReference>
<keyword evidence="2" id="KW-0805">Transcription regulation</keyword>
<comment type="similarity">
    <text evidence="1">Belongs to the LysR transcriptional regulatory family.</text>
</comment>
<sequence length="302" mass="33788">MKDSADLRFLLTIRASENLLAAARTLGLTPSAVTQRLQQIERRLDVRLVDRSARRLRFTEEGELLCTRGAVLIEQFDALLDDLHARRGGMVGTLKINAPLGFGRRYVAPAAAHFQELHPEVDIALTLSDEPLTEIADRFDVVVHIGELRLSNLIGYAVAPNARWACASPAFVKRYGMPATPEALAALPCIALPENNEDVTLWHFSKGRTTRSVRVPGRLSCNDGDVIRRWALEGRGVIVRSEWDVADDVARGTLVRLLPAWKLPDANVIALTHQRTGLPMRTTMFMRHLQARFRPVAPWRVR</sequence>
<protein>
    <submittedName>
        <fullName evidence="6">Transcriptional regulator, LysR family</fullName>
    </submittedName>
</protein>
<evidence type="ECO:0000256" key="4">
    <source>
        <dbReference type="ARBA" id="ARBA00023163"/>
    </source>
</evidence>
<dbReference type="InterPro" id="IPR000847">
    <property type="entry name" value="LysR_HTH_N"/>
</dbReference>
<gene>
    <name evidence="6" type="ORF">SAMN05192543_1011075</name>
</gene>
<evidence type="ECO:0000256" key="3">
    <source>
        <dbReference type="ARBA" id="ARBA00023125"/>
    </source>
</evidence>